<evidence type="ECO:0000259" key="12">
    <source>
        <dbReference type="SMART" id="SM00382"/>
    </source>
</evidence>
<dbReference type="Pfam" id="PF13177">
    <property type="entry name" value="DNA_pol3_delta2"/>
    <property type="match status" value="1"/>
</dbReference>
<evidence type="ECO:0000256" key="11">
    <source>
        <dbReference type="RuleBase" id="RU364063"/>
    </source>
</evidence>
<protein>
    <recommendedName>
        <fullName evidence="11">DNA polymerase III subunit gamma/tau</fullName>
        <ecNumber evidence="11">2.7.7.7</ecNumber>
    </recommendedName>
</protein>
<evidence type="ECO:0000256" key="10">
    <source>
        <dbReference type="ARBA" id="ARBA00049244"/>
    </source>
</evidence>
<feature type="domain" description="AAA+ ATPase" evidence="12">
    <location>
        <begin position="37"/>
        <end position="176"/>
    </location>
</feature>
<name>A0A1F5JFL0_9BACT</name>
<dbReference type="EC" id="2.7.7.7" evidence="11"/>
<evidence type="ECO:0000256" key="7">
    <source>
        <dbReference type="ARBA" id="ARBA00022833"/>
    </source>
</evidence>
<evidence type="ECO:0000256" key="5">
    <source>
        <dbReference type="ARBA" id="ARBA00022723"/>
    </source>
</evidence>
<dbReference type="PANTHER" id="PTHR11669:SF0">
    <property type="entry name" value="PROTEIN STICHEL-LIKE 2"/>
    <property type="match status" value="1"/>
</dbReference>
<evidence type="ECO:0000313" key="14">
    <source>
        <dbReference type="Proteomes" id="UP000177555"/>
    </source>
</evidence>
<dbReference type="InterPro" id="IPR003593">
    <property type="entry name" value="AAA+_ATPase"/>
</dbReference>
<dbReference type="CDD" id="cd00009">
    <property type="entry name" value="AAA"/>
    <property type="match status" value="1"/>
</dbReference>
<keyword evidence="9 11" id="KW-0239">DNA-directed DNA polymerase</keyword>
<evidence type="ECO:0000256" key="1">
    <source>
        <dbReference type="ARBA" id="ARBA00006360"/>
    </source>
</evidence>
<evidence type="ECO:0000256" key="3">
    <source>
        <dbReference type="ARBA" id="ARBA00022695"/>
    </source>
</evidence>
<dbReference type="GO" id="GO:0009360">
    <property type="term" value="C:DNA polymerase III complex"/>
    <property type="evidence" value="ECO:0007669"/>
    <property type="project" value="InterPro"/>
</dbReference>
<dbReference type="Gene3D" id="3.40.50.300">
    <property type="entry name" value="P-loop containing nucleotide triphosphate hydrolases"/>
    <property type="match status" value="1"/>
</dbReference>
<evidence type="ECO:0000256" key="6">
    <source>
        <dbReference type="ARBA" id="ARBA00022741"/>
    </source>
</evidence>
<dbReference type="Gene3D" id="1.20.272.10">
    <property type="match status" value="1"/>
</dbReference>
<dbReference type="GO" id="GO:0046872">
    <property type="term" value="F:metal ion binding"/>
    <property type="evidence" value="ECO:0007669"/>
    <property type="project" value="UniProtKB-KW"/>
</dbReference>
<comment type="catalytic activity">
    <reaction evidence="10 11">
        <text>DNA(n) + a 2'-deoxyribonucleoside 5'-triphosphate = DNA(n+1) + diphosphate</text>
        <dbReference type="Rhea" id="RHEA:22508"/>
        <dbReference type="Rhea" id="RHEA-COMP:17339"/>
        <dbReference type="Rhea" id="RHEA-COMP:17340"/>
        <dbReference type="ChEBI" id="CHEBI:33019"/>
        <dbReference type="ChEBI" id="CHEBI:61560"/>
        <dbReference type="ChEBI" id="CHEBI:173112"/>
        <dbReference type="EC" id="2.7.7.7"/>
    </reaction>
</comment>
<dbReference type="InterPro" id="IPR012763">
    <property type="entry name" value="DNA_pol_III_sug/sutau_N"/>
</dbReference>
<dbReference type="FunFam" id="1.10.8.60:FF:000013">
    <property type="entry name" value="DNA polymerase III subunit gamma/tau"/>
    <property type="match status" value="1"/>
</dbReference>
<dbReference type="GO" id="GO:0003887">
    <property type="term" value="F:DNA-directed DNA polymerase activity"/>
    <property type="evidence" value="ECO:0007669"/>
    <property type="project" value="UniProtKB-KW"/>
</dbReference>
<dbReference type="InterPro" id="IPR008921">
    <property type="entry name" value="DNA_pol3_clamp-load_cplx_C"/>
</dbReference>
<reference evidence="13 14" key="1">
    <citation type="journal article" date="2016" name="Nat. Commun.">
        <title>Thousands of microbial genomes shed light on interconnected biogeochemical processes in an aquifer system.</title>
        <authorList>
            <person name="Anantharaman K."/>
            <person name="Brown C.T."/>
            <person name="Hug L.A."/>
            <person name="Sharon I."/>
            <person name="Castelle C.J."/>
            <person name="Probst A.J."/>
            <person name="Thomas B.C."/>
            <person name="Singh A."/>
            <person name="Wilkins M.J."/>
            <person name="Karaoz U."/>
            <person name="Brodie E.L."/>
            <person name="Williams K.H."/>
            <person name="Hubbard S.S."/>
            <person name="Banfield J.F."/>
        </authorList>
    </citation>
    <scope>NUCLEOTIDE SEQUENCE [LARGE SCALE GENOMIC DNA]</scope>
</reference>
<dbReference type="InterPro" id="IPR027417">
    <property type="entry name" value="P-loop_NTPase"/>
</dbReference>
<dbReference type="SUPFAM" id="SSF52540">
    <property type="entry name" value="P-loop containing nucleoside triphosphate hydrolases"/>
    <property type="match status" value="1"/>
</dbReference>
<comment type="subunit">
    <text evidence="11">DNA polymerase III contains a core (composed of alpha, epsilon and theta chains) that associates with a tau subunit. This core dimerizes to form the POLIII' complex. PolIII' associates with the gamma complex (composed of gamma, delta, delta', psi and chi chains) and with the beta chain to form the complete DNA polymerase III complex.</text>
</comment>
<dbReference type="FunFam" id="3.40.50.300:FF:000014">
    <property type="entry name" value="DNA polymerase III subunit gamma/tau"/>
    <property type="match status" value="1"/>
</dbReference>
<comment type="similarity">
    <text evidence="1 11">Belongs to the DnaX/STICHEL family.</text>
</comment>
<keyword evidence="4 11" id="KW-0235">DNA replication</keyword>
<keyword evidence="5" id="KW-0479">Metal-binding</keyword>
<dbReference type="Gene3D" id="1.10.8.60">
    <property type="match status" value="1"/>
</dbReference>
<dbReference type="SMART" id="SM00382">
    <property type="entry name" value="AAA"/>
    <property type="match status" value="1"/>
</dbReference>
<dbReference type="SUPFAM" id="SSF48019">
    <property type="entry name" value="post-AAA+ oligomerization domain-like"/>
    <property type="match status" value="1"/>
</dbReference>
<evidence type="ECO:0000313" key="13">
    <source>
        <dbReference type="EMBL" id="OGE27338.1"/>
    </source>
</evidence>
<dbReference type="GO" id="GO:0003677">
    <property type="term" value="F:DNA binding"/>
    <property type="evidence" value="ECO:0007669"/>
    <property type="project" value="InterPro"/>
</dbReference>
<evidence type="ECO:0000256" key="2">
    <source>
        <dbReference type="ARBA" id="ARBA00022679"/>
    </source>
</evidence>
<dbReference type="Pfam" id="PF22608">
    <property type="entry name" value="DNAX_ATPase_lid"/>
    <property type="match status" value="1"/>
</dbReference>
<proteinExistence type="inferred from homology"/>
<dbReference type="Proteomes" id="UP000177555">
    <property type="component" value="Unassembled WGS sequence"/>
</dbReference>
<comment type="function">
    <text evidence="11">DNA polymerase III is a complex, multichain enzyme responsible for most of the replicative synthesis in bacteria. This DNA polymerase also exhibits 3' to 5' exonuclease activity.</text>
</comment>
<dbReference type="NCBIfam" id="TIGR02397">
    <property type="entry name" value="dnaX_nterm"/>
    <property type="match status" value="1"/>
</dbReference>
<evidence type="ECO:0000256" key="9">
    <source>
        <dbReference type="ARBA" id="ARBA00022932"/>
    </source>
</evidence>
<gene>
    <name evidence="11" type="primary">dnaX</name>
    <name evidence="13" type="ORF">A2867_00490</name>
</gene>
<dbReference type="InterPro" id="IPR050238">
    <property type="entry name" value="DNA_Rep/Repair_Clamp_Loader"/>
</dbReference>
<evidence type="ECO:0000256" key="8">
    <source>
        <dbReference type="ARBA" id="ARBA00022840"/>
    </source>
</evidence>
<organism evidence="13 14">
    <name type="scientific">Candidatus Daviesbacteria bacterium RIFCSPHIGHO2_01_FULL_40_11</name>
    <dbReference type="NCBI Taxonomy" id="1797762"/>
    <lineage>
        <taxon>Bacteria</taxon>
        <taxon>Candidatus Daviesiibacteriota</taxon>
    </lineage>
</organism>
<keyword evidence="3 11" id="KW-0548">Nucleotidyltransferase</keyword>
<keyword evidence="2 11" id="KW-0808">Transferase</keyword>
<dbReference type="PRINTS" id="PR00300">
    <property type="entry name" value="CLPPROTEASEA"/>
</dbReference>
<dbReference type="GO" id="GO:0005524">
    <property type="term" value="F:ATP binding"/>
    <property type="evidence" value="ECO:0007669"/>
    <property type="project" value="UniProtKB-KW"/>
</dbReference>
<dbReference type="PANTHER" id="PTHR11669">
    <property type="entry name" value="REPLICATION FACTOR C / DNA POLYMERASE III GAMMA-TAU SUBUNIT"/>
    <property type="match status" value="1"/>
</dbReference>
<dbReference type="EMBL" id="MFCP01000040">
    <property type="protein sequence ID" value="OGE27338.1"/>
    <property type="molecule type" value="Genomic_DNA"/>
</dbReference>
<dbReference type="InterPro" id="IPR045085">
    <property type="entry name" value="HLD_clamp_pol_III_gamma_tau"/>
</dbReference>
<keyword evidence="8 11" id="KW-0067">ATP-binding</keyword>
<evidence type="ECO:0000256" key="4">
    <source>
        <dbReference type="ARBA" id="ARBA00022705"/>
    </source>
</evidence>
<dbReference type="Pfam" id="PF12169">
    <property type="entry name" value="DNA_pol3_gamma3"/>
    <property type="match status" value="1"/>
</dbReference>
<dbReference type="InterPro" id="IPR022754">
    <property type="entry name" value="DNA_pol_III_gamma-3"/>
</dbReference>
<keyword evidence="7" id="KW-0862">Zinc</keyword>
<keyword evidence="6 11" id="KW-0547">Nucleotide-binding</keyword>
<dbReference type="AlphaFoldDB" id="A0A1F5JFL0"/>
<dbReference type="InterPro" id="IPR001270">
    <property type="entry name" value="ClpA/B"/>
</dbReference>
<comment type="caution">
    <text evidence="13">The sequence shown here is derived from an EMBL/GenBank/DDBJ whole genome shotgun (WGS) entry which is preliminary data.</text>
</comment>
<dbReference type="GO" id="GO:0006261">
    <property type="term" value="P:DNA-templated DNA replication"/>
    <property type="evidence" value="ECO:0007669"/>
    <property type="project" value="TreeGrafter"/>
</dbReference>
<sequence length="535" mass="60209">MENKAFYLKYRPQTLLELVGQEAVKKTLLSSFQENRLSHAYLFVGPRGTGKTSTARILAKMVNCEILDNAPCNKCNNCLSITDGSNLDLIEIDAASHRGIEDIRSLRDKIKLSPTSARKKVYIIDEVHMLTMEAFNALLKTLEEPPKHALFILATTEIGKIPQTILSRVQRLDFKLARPDEISEELSKIIKKEKIDIEPEALKILIKRAEGSFRDGVKLLDQVSIKEEKITAKSLEENLRSTQFDDLRDLLESLSERNTSKSLLNISKQMGNGVDTRELMLSLMDILRSLVFIKNGLGEELVKPQFTEDKYEEVMALSDRLSNQELVRLLDILQKAIEKLKFAPIPSLPLELAIVEICSPTPVIPSETRNLSTPLETGLPSSEDPSLIVQNDKVETVDDGKSKIVVEDLPSTIHDPSSNNDILKIKEKWTFVLETIRPFNFSLEALLRSINVVECNETTVIMKVPYSFHQRILEAPKNKVLLESILSDILGRNIKISTVLGNRPERKEDIANIEVASDDEIIRAAAEIFNSDSVN</sequence>
<accession>A0A1F5JFL0</accession>
<dbReference type="NCBIfam" id="NF004046">
    <property type="entry name" value="PRK05563.1"/>
    <property type="match status" value="1"/>
</dbReference>